<protein>
    <submittedName>
        <fullName evidence="7">Putative interleukin-15 receptor subunit alpha isoform 2</fullName>
    </submittedName>
</protein>
<dbReference type="PANTHER" id="PTHR15060">
    <property type="entry name" value="INTERLEUKIN-15 RECEPTOR SUBUNIT ALPHA"/>
    <property type="match status" value="1"/>
</dbReference>
<feature type="compositionally biased region" description="Basic and acidic residues" evidence="3">
    <location>
        <begin position="143"/>
        <end position="154"/>
    </location>
</feature>
<evidence type="ECO:0000259" key="6">
    <source>
        <dbReference type="PROSITE" id="PS50923"/>
    </source>
</evidence>
<evidence type="ECO:0000256" key="5">
    <source>
        <dbReference type="SAM" id="SignalP"/>
    </source>
</evidence>
<evidence type="ECO:0000256" key="1">
    <source>
        <dbReference type="ARBA" id="ARBA00023157"/>
    </source>
</evidence>
<reference evidence="7 8" key="1">
    <citation type="submission" date="2017-12" db="EMBL/GenBank/DDBJ databases">
        <title>Integrating genomic resources of turbot (Scophthalmus maximus) in depth evaluation of genetic and physical mapping variation across individuals.</title>
        <authorList>
            <person name="Martinez P."/>
        </authorList>
    </citation>
    <scope>NUCLEOTIDE SEQUENCE [LARGE SCALE GENOMIC DNA]</scope>
</reference>
<dbReference type="AlphaFoldDB" id="A0A2U9B1V3"/>
<feature type="domain" description="Sushi" evidence="6">
    <location>
        <begin position="31"/>
        <end position="92"/>
    </location>
</feature>
<dbReference type="Proteomes" id="UP000246464">
    <property type="component" value="Chromosome 2"/>
</dbReference>
<keyword evidence="2" id="KW-0768">Sushi</keyword>
<dbReference type="SUPFAM" id="SSF57535">
    <property type="entry name" value="Complement control module/SCR domain"/>
    <property type="match status" value="1"/>
</dbReference>
<comment type="caution">
    <text evidence="2">Lacks conserved residue(s) required for the propagation of feature annotation.</text>
</comment>
<evidence type="ECO:0000256" key="4">
    <source>
        <dbReference type="SAM" id="Phobius"/>
    </source>
</evidence>
<dbReference type="OMA" id="PINCAPA"/>
<proteinExistence type="predicted"/>
<dbReference type="Gene3D" id="2.20.28.230">
    <property type="match status" value="1"/>
</dbReference>
<sequence length="238" mass="25496">MALAPVTLRVCAMMVCLLGAARRSKGDEDGCRCPGIPQRPLTKPPPETCFNDTFRYKCMDGYVRKAGTSNLIKCSPINGTLQWTKPSLICKPDPLKTTTHPPMSTATPSFPRLQMTPTGSISPGEATDTNSTEPISPGVQADHTQEFTRGRKASDQTTSTSPYQLVNRTTVNPSASGQTDHGLGKTTTGLIVCASLVIACALIGISYACYRRRSRNNGPPATEEEKISMSPVPSGFET</sequence>
<evidence type="ECO:0000313" key="8">
    <source>
        <dbReference type="Proteomes" id="UP000246464"/>
    </source>
</evidence>
<feature type="compositionally biased region" description="Polar residues" evidence="3">
    <location>
        <begin position="96"/>
        <end position="108"/>
    </location>
</feature>
<evidence type="ECO:0000313" key="7">
    <source>
        <dbReference type="EMBL" id="AWO97758.1"/>
    </source>
</evidence>
<feature type="signal peptide" evidence="5">
    <location>
        <begin position="1"/>
        <end position="26"/>
    </location>
</feature>
<feature type="compositionally biased region" description="Polar residues" evidence="3">
    <location>
        <begin position="115"/>
        <end position="134"/>
    </location>
</feature>
<name>A0A2U9B1V3_SCOMX</name>
<keyword evidence="4" id="KW-0472">Membrane</keyword>
<dbReference type="InterPro" id="IPR035976">
    <property type="entry name" value="Sushi/SCR/CCP_sf"/>
</dbReference>
<feature type="compositionally biased region" description="Polar residues" evidence="3">
    <location>
        <begin position="155"/>
        <end position="183"/>
    </location>
</feature>
<gene>
    <name evidence="7" type="ORF">SMAX5B_021439</name>
</gene>
<feature type="transmembrane region" description="Helical" evidence="4">
    <location>
        <begin position="189"/>
        <end position="210"/>
    </location>
</feature>
<feature type="region of interest" description="Disordered" evidence="3">
    <location>
        <begin position="215"/>
        <end position="238"/>
    </location>
</feature>
<keyword evidence="8" id="KW-1185">Reference proteome</keyword>
<keyword evidence="1" id="KW-1015">Disulfide bond</keyword>
<evidence type="ECO:0000256" key="3">
    <source>
        <dbReference type="SAM" id="MobiDB-lite"/>
    </source>
</evidence>
<feature type="region of interest" description="Disordered" evidence="3">
    <location>
        <begin position="94"/>
        <end position="183"/>
    </location>
</feature>
<keyword evidence="4" id="KW-0812">Transmembrane</keyword>
<accession>A0A2U9B1V3</accession>
<dbReference type="InterPro" id="IPR000436">
    <property type="entry name" value="Sushi_SCR_CCP_dom"/>
</dbReference>
<feature type="chain" id="PRO_5016123184" evidence="5">
    <location>
        <begin position="27"/>
        <end position="238"/>
    </location>
</feature>
<dbReference type="EMBL" id="CP026244">
    <property type="protein sequence ID" value="AWO97758.1"/>
    <property type="molecule type" value="Genomic_DNA"/>
</dbReference>
<dbReference type="GO" id="GO:0042010">
    <property type="term" value="F:interleukin-15 receptor activity"/>
    <property type="evidence" value="ECO:0007669"/>
    <property type="project" value="InterPro"/>
</dbReference>
<keyword evidence="7" id="KW-0675">Receptor</keyword>
<dbReference type="PANTHER" id="PTHR15060:SF0">
    <property type="entry name" value="INTERLEUKIN-15 RECEPTOR SUBUNIT ALPHA"/>
    <property type="match status" value="1"/>
</dbReference>
<evidence type="ECO:0000256" key="2">
    <source>
        <dbReference type="PROSITE-ProRule" id="PRU00302"/>
    </source>
</evidence>
<keyword evidence="4" id="KW-1133">Transmembrane helix</keyword>
<organism evidence="7 8">
    <name type="scientific">Scophthalmus maximus</name>
    <name type="common">Turbot</name>
    <name type="synonym">Psetta maxima</name>
    <dbReference type="NCBI Taxonomy" id="52904"/>
    <lineage>
        <taxon>Eukaryota</taxon>
        <taxon>Metazoa</taxon>
        <taxon>Chordata</taxon>
        <taxon>Craniata</taxon>
        <taxon>Vertebrata</taxon>
        <taxon>Euteleostomi</taxon>
        <taxon>Actinopterygii</taxon>
        <taxon>Neopterygii</taxon>
        <taxon>Teleostei</taxon>
        <taxon>Neoteleostei</taxon>
        <taxon>Acanthomorphata</taxon>
        <taxon>Carangaria</taxon>
        <taxon>Pleuronectiformes</taxon>
        <taxon>Pleuronectoidei</taxon>
        <taxon>Scophthalmidae</taxon>
        <taxon>Scophthalmus</taxon>
    </lineage>
</organism>
<dbReference type="InterPro" id="IPR042372">
    <property type="entry name" value="IL15RA"/>
</dbReference>
<dbReference type="PROSITE" id="PS50923">
    <property type="entry name" value="SUSHI"/>
    <property type="match status" value="1"/>
</dbReference>
<keyword evidence="5" id="KW-0732">Signal</keyword>